<protein>
    <recommendedName>
        <fullName evidence="4">FAD-binding domain-containing protein</fullName>
    </recommendedName>
</protein>
<dbReference type="InterPro" id="IPR050641">
    <property type="entry name" value="RIFMO-like"/>
</dbReference>
<evidence type="ECO:0000259" key="4">
    <source>
        <dbReference type="Pfam" id="PF01494"/>
    </source>
</evidence>
<dbReference type="InterPro" id="IPR002938">
    <property type="entry name" value="FAD-bd"/>
</dbReference>
<evidence type="ECO:0000256" key="2">
    <source>
        <dbReference type="ARBA" id="ARBA00022827"/>
    </source>
</evidence>
<evidence type="ECO:0000256" key="1">
    <source>
        <dbReference type="ARBA" id="ARBA00022630"/>
    </source>
</evidence>
<dbReference type="Proteomes" id="UP000191691">
    <property type="component" value="Unassembled WGS sequence"/>
</dbReference>
<dbReference type="GO" id="GO:0016709">
    <property type="term" value="F:oxidoreductase activity, acting on paired donors, with incorporation or reduction of molecular oxygen, NAD(P)H as one donor, and incorporation of one atom of oxygen"/>
    <property type="evidence" value="ECO:0007669"/>
    <property type="project" value="UniProtKB-ARBA"/>
</dbReference>
<feature type="non-terminal residue" evidence="5">
    <location>
        <position position="302"/>
    </location>
</feature>
<dbReference type="InterPro" id="IPR036188">
    <property type="entry name" value="FAD/NAD-bd_sf"/>
</dbReference>
<keyword evidence="6" id="KW-1185">Reference proteome</keyword>
<dbReference type="Gene3D" id="3.30.9.10">
    <property type="entry name" value="D-Amino Acid Oxidase, subunit A, domain 2"/>
    <property type="match status" value="1"/>
</dbReference>
<name>A0A1V6YF40_PENNA</name>
<dbReference type="STRING" id="60175.A0A1V6YF40"/>
<sequence length="302" mass="33916">MVSIRTCTTVNAHGEWGLFFLHRERGLTRFYVQLNRGDEAEVPKESITLKLIVQGLQHLLRPYTITVKHCEWWSSYRIGHYLSNGMSKNNRVFHVGDAVHNHSPLVGLGMNINMQDSHNLGWKLAGVVKKELDPRILSTFETERRPVAETLISTDRFHLELVDTMSTTGSEEAWMQERSLEPEPFLQGFGAHYQDSFLTGAPHKKQKKLDIVMPGKRFPELVVRQISYCRFCGGHSTAKGTGEVCFVYNRAAEEEASAAFFISGVLAIHRASKSVAVHANLTGMLYPSSQTNTHPSGFISAT</sequence>
<dbReference type="GO" id="GO:0071949">
    <property type="term" value="F:FAD binding"/>
    <property type="evidence" value="ECO:0007669"/>
    <property type="project" value="InterPro"/>
</dbReference>
<dbReference type="PANTHER" id="PTHR43004">
    <property type="entry name" value="TRK SYSTEM POTASSIUM UPTAKE PROTEIN"/>
    <property type="match status" value="1"/>
</dbReference>
<evidence type="ECO:0000256" key="3">
    <source>
        <dbReference type="ARBA" id="ARBA00023002"/>
    </source>
</evidence>
<dbReference type="Pfam" id="PF01494">
    <property type="entry name" value="FAD_binding_3"/>
    <property type="match status" value="1"/>
</dbReference>
<dbReference type="PANTHER" id="PTHR43004:SF20">
    <property type="entry name" value="2-MONOOXYGENASE, PUTATIVE (AFU_ORTHOLOGUE AFUA_1G13660)-RELATED"/>
    <property type="match status" value="1"/>
</dbReference>
<organism evidence="5 6">
    <name type="scientific">Penicillium nalgiovense</name>
    <dbReference type="NCBI Taxonomy" id="60175"/>
    <lineage>
        <taxon>Eukaryota</taxon>
        <taxon>Fungi</taxon>
        <taxon>Dikarya</taxon>
        <taxon>Ascomycota</taxon>
        <taxon>Pezizomycotina</taxon>
        <taxon>Eurotiomycetes</taxon>
        <taxon>Eurotiomycetidae</taxon>
        <taxon>Eurotiales</taxon>
        <taxon>Aspergillaceae</taxon>
        <taxon>Penicillium</taxon>
    </lineage>
</organism>
<dbReference type="SUPFAM" id="SSF54373">
    <property type="entry name" value="FAD-linked reductases, C-terminal domain"/>
    <property type="match status" value="1"/>
</dbReference>
<dbReference type="Gene3D" id="3.50.50.60">
    <property type="entry name" value="FAD/NAD(P)-binding domain"/>
    <property type="match status" value="1"/>
</dbReference>
<dbReference type="EMBL" id="MOOB01000023">
    <property type="protein sequence ID" value="OQE85772.1"/>
    <property type="molecule type" value="Genomic_DNA"/>
</dbReference>
<accession>A0A1V6YF40</accession>
<dbReference type="PRINTS" id="PR00420">
    <property type="entry name" value="RNGMNOXGNASE"/>
</dbReference>
<reference evidence="6" key="1">
    <citation type="journal article" date="2017" name="Nat. Microbiol.">
        <title>Global analysis of biosynthetic gene clusters reveals vast potential of secondary metabolite production in Penicillium species.</title>
        <authorList>
            <person name="Nielsen J.C."/>
            <person name="Grijseels S."/>
            <person name="Prigent S."/>
            <person name="Ji B."/>
            <person name="Dainat J."/>
            <person name="Nielsen K.F."/>
            <person name="Frisvad J.C."/>
            <person name="Workman M."/>
            <person name="Nielsen J."/>
        </authorList>
    </citation>
    <scope>NUCLEOTIDE SEQUENCE [LARGE SCALE GENOMIC DNA]</scope>
    <source>
        <strain evidence="6">IBT 13039</strain>
    </source>
</reference>
<proteinExistence type="predicted"/>
<comment type="caution">
    <text evidence="5">The sequence shown here is derived from an EMBL/GenBank/DDBJ whole genome shotgun (WGS) entry which is preliminary data.</text>
</comment>
<keyword evidence="2" id="KW-0274">FAD</keyword>
<evidence type="ECO:0000313" key="5">
    <source>
        <dbReference type="EMBL" id="OQE85772.1"/>
    </source>
</evidence>
<gene>
    <name evidence="5" type="ORF">PENNAL_c0023G00909</name>
</gene>
<evidence type="ECO:0000313" key="6">
    <source>
        <dbReference type="Proteomes" id="UP000191691"/>
    </source>
</evidence>
<keyword evidence="1" id="KW-0285">Flavoprotein</keyword>
<dbReference type="AlphaFoldDB" id="A0A1V6YF40"/>
<dbReference type="SUPFAM" id="SSF51905">
    <property type="entry name" value="FAD/NAD(P)-binding domain"/>
    <property type="match status" value="1"/>
</dbReference>
<feature type="domain" description="FAD-binding" evidence="4">
    <location>
        <begin position="23"/>
        <end position="152"/>
    </location>
</feature>
<keyword evidence="3" id="KW-0560">Oxidoreductase</keyword>